<keyword evidence="6" id="KW-1185">Reference proteome</keyword>
<accession>J3N6F8</accession>
<dbReference type="OMA" id="IVEYTHF"/>
<dbReference type="GO" id="GO:0009699">
    <property type="term" value="P:phenylpropanoid biosynthetic process"/>
    <property type="evidence" value="ECO:0007669"/>
    <property type="project" value="UniProtKB-ARBA"/>
</dbReference>
<dbReference type="EnsemblPlants" id="OB11G13940.1">
    <property type="protein sequence ID" value="OB11G13940.1"/>
    <property type="gene ID" value="OB11G13940"/>
</dbReference>
<reference evidence="5" key="2">
    <citation type="submission" date="2013-04" db="UniProtKB">
        <authorList>
            <consortium name="EnsemblPlants"/>
        </authorList>
    </citation>
    <scope>IDENTIFICATION</scope>
</reference>
<evidence type="ECO:0000256" key="4">
    <source>
        <dbReference type="RuleBase" id="RU363099"/>
    </source>
</evidence>
<evidence type="ECO:0000256" key="1">
    <source>
        <dbReference type="ARBA" id="ARBA00010746"/>
    </source>
</evidence>
<dbReference type="Gene3D" id="2.40.480.10">
    <property type="entry name" value="Allene oxide cyclase-like"/>
    <property type="match status" value="1"/>
</dbReference>
<dbReference type="Gramene" id="OB11G13940.1">
    <property type="protein sequence ID" value="OB11G13940.1"/>
    <property type="gene ID" value="OB11G13940"/>
</dbReference>
<keyword evidence="4" id="KW-0052">Apoplast</keyword>
<evidence type="ECO:0000256" key="3">
    <source>
        <dbReference type="ARBA" id="ARBA00022525"/>
    </source>
</evidence>
<organism evidence="5">
    <name type="scientific">Oryza brachyantha</name>
    <name type="common">malo sina</name>
    <dbReference type="NCBI Taxonomy" id="4533"/>
    <lineage>
        <taxon>Eukaryota</taxon>
        <taxon>Viridiplantae</taxon>
        <taxon>Streptophyta</taxon>
        <taxon>Embryophyta</taxon>
        <taxon>Tracheophyta</taxon>
        <taxon>Spermatophyta</taxon>
        <taxon>Magnoliopsida</taxon>
        <taxon>Liliopsida</taxon>
        <taxon>Poales</taxon>
        <taxon>Poaceae</taxon>
        <taxon>BOP clade</taxon>
        <taxon>Oryzoideae</taxon>
        <taxon>Oryzeae</taxon>
        <taxon>Oryzinae</taxon>
        <taxon>Oryza</taxon>
    </lineage>
</organism>
<keyword evidence="3 4" id="KW-0964">Secreted</keyword>
<dbReference type="GO" id="GO:0048046">
    <property type="term" value="C:apoplast"/>
    <property type="evidence" value="ECO:0007669"/>
    <property type="project" value="UniProtKB-SubCell"/>
</dbReference>
<dbReference type="HOGENOM" id="CLU_087111_5_2_1"/>
<dbReference type="AlphaFoldDB" id="J3N6F8"/>
<comment type="subunit">
    <text evidence="2 4">Homodimer.</text>
</comment>
<comment type="similarity">
    <text evidence="1 4">Belongs to the plant dirigent protein family.</text>
</comment>
<protein>
    <recommendedName>
        <fullName evidence="4">Dirigent protein</fullName>
    </recommendedName>
</protein>
<dbReference type="PANTHER" id="PTHR21495">
    <property type="entry name" value="NUCLEOPORIN-RELATED"/>
    <property type="match status" value="1"/>
</dbReference>
<evidence type="ECO:0000313" key="5">
    <source>
        <dbReference type="EnsemblPlants" id="OB11G13940.1"/>
    </source>
</evidence>
<name>J3N6F8_ORYBR</name>
<evidence type="ECO:0000313" key="6">
    <source>
        <dbReference type="Proteomes" id="UP000006038"/>
    </source>
</evidence>
<dbReference type="Proteomes" id="UP000006038">
    <property type="component" value="Chromosome 11"/>
</dbReference>
<comment type="function">
    <text evidence="4">Dirigent proteins impart stereoselectivity on the phenoxy radical-coupling reaction, yielding optically active lignans from two molecules of coniferyl alcohol in the biosynthesis of lignans, flavonolignans, and alkaloids and thus plays a central role in plant secondary metabolism.</text>
</comment>
<proteinExistence type="inferred from homology"/>
<dbReference type="InterPro" id="IPR004265">
    <property type="entry name" value="Dirigent"/>
</dbReference>
<dbReference type="InterPro" id="IPR044859">
    <property type="entry name" value="Allene_oxi_cyc_Dirigent"/>
</dbReference>
<comment type="subcellular location">
    <subcellularLocation>
        <location evidence="4">Secreted</location>
        <location evidence="4">Extracellular space</location>
        <location evidence="4">Apoplast</location>
    </subcellularLocation>
</comment>
<dbReference type="Pfam" id="PF03018">
    <property type="entry name" value="Dirigent"/>
    <property type="match status" value="1"/>
</dbReference>
<dbReference type="STRING" id="4533.J3N6F8"/>
<reference evidence="5" key="1">
    <citation type="journal article" date="2013" name="Nat. Commun.">
        <title>Whole-genome sequencing of Oryza brachyantha reveals mechanisms underlying Oryza genome evolution.</title>
        <authorList>
            <person name="Chen J."/>
            <person name="Huang Q."/>
            <person name="Gao D."/>
            <person name="Wang J."/>
            <person name="Lang Y."/>
            <person name="Liu T."/>
            <person name="Li B."/>
            <person name="Bai Z."/>
            <person name="Luis Goicoechea J."/>
            <person name="Liang C."/>
            <person name="Chen C."/>
            <person name="Zhang W."/>
            <person name="Sun S."/>
            <person name="Liao Y."/>
            <person name="Zhang X."/>
            <person name="Yang L."/>
            <person name="Song C."/>
            <person name="Wang M."/>
            <person name="Shi J."/>
            <person name="Liu G."/>
            <person name="Liu J."/>
            <person name="Zhou H."/>
            <person name="Zhou W."/>
            <person name="Yu Q."/>
            <person name="An N."/>
            <person name="Chen Y."/>
            <person name="Cai Q."/>
            <person name="Wang B."/>
            <person name="Liu B."/>
            <person name="Min J."/>
            <person name="Huang Y."/>
            <person name="Wu H."/>
            <person name="Li Z."/>
            <person name="Zhang Y."/>
            <person name="Yin Y."/>
            <person name="Song W."/>
            <person name="Jiang J."/>
            <person name="Jackson S.A."/>
            <person name="Wing R.A."/>
            <person name="Wang J."/>
            <person name="Chen M."/>
        </authorList>
    </citation>
    <scope>NUCLEOTIDE SEQUENCE [LARGE SCALE GENOMIC DNA]</scope>
    <source>
        <strain evidence="5">cv. IRGC 101232</strain>
    </source>
</reference>
<evidence type="ECO:0000256" key="2">
    <source>
        <dbReference type="ARBA" id="ARBA00011738"/>
    </source>
</evidence>
<sequence length="73" mass="7711">MNFVFTAGEHKGSSLAIVGRNEVLSAVREMSIVGGSGKFRMTKGYAEARTVDSGNISGETIVEYTHFVKAAAA</sequence>